<dbReference type="SFLD" id="SFLDS00003">
    <property type="entry name" value="Haloacid_Dehalogenase"/>
    <property type="match status" value="1"/>
</dbReference>
<dbReference type="Pfam" id="PF00702">
    <property type="entry name" value="Hydrolase"/>
    <property type="match status" value="1"/>
</dbReference>
<dbReference type="NCBIfam" id="TIGR01494">
    <property type="entry name" value="ATPase_P-type"/>
    <property type="match status" value="2"/>
</dbReference>
<dbReference type="PRINTS" id="PR00119">
    <property type="entry name" value="CATATPASE"/>
</dbReference>
<comment type="caution">
    <text evidence="11">The sequence shown here is derived from an EMBL/GenBank/DDBJ whole genome shotgun (WGS) entry which is preliminary data.</text>
</comment>
<sequence>MTVRRPDQPERLEGLSDAEASRRLRQDGPNALPDRRALGWMRLLWNIVTEPMFVMLLIATAIYAAIGDAGEAALLLGSVAIVMLITVVQEFRTQGALRALRELAAPAAHVVREGVERSLPATDIVRGDVLVLREGDRVPADGVLLDDVVMLDESLLTGEAAAVRHTPSARCDIKAGTLVVAGHGHMETTATGSATALGMIGVSLASSEETPSPLQRKAARAIRVLALIAMAFAAAVACLGWGWSGLDPLDAALAGIALAMAILPEEVPVVLTVFYALGARRIARRDVLTRRLAAVETMGAVSVLAVDKTGTLTQNRMALARLMDATGRVHDAGGVLEDSALDVLHAAWEATAPSSMDPTDAAVRALAEAVPRLAGAGAAAAPALREFPLGDGRMFVSRVVAVAGQAAWHLATKGAIEDVLPLCRLDRDVAAGLAAKAMDLAGEGYRVLAVARSAPTSGAPPADPSVEPHTLVGMIALADPLRTDVPAAMAECRAAGIRVLMLTGDHPATAAAIARQAGLRGENLLTGAEIAGLGDAALDARLRDVDACARVLPAQKLRLVRSLQRQGHVVGMTGDGVNDAPALRAADVGVAMGARGSDVARESADLILLNDSFASLVMSIRLGRRIYDNVHGAVRFISAAHVPIVILALVPLLMQRSPLLLPAQIVLLEMIIDPACSIVFEATPAAENVMRRPPRSIDDSPFGAAILARGLVDGAGAGAVLALAYVALVLAAVPAAEAALTVFLSLFACVVAFVVAGQRSVVDRIVGTPWTYALLLFAAAVVMAVAFLPGVHDLMGFAEPGWSTAFVPPACVLLTIAWLRWPVAAMAIQRRWRSTVHADHFRYRPSPVTPRRPIHEDPDSYRR</sequence>
<proteinExistence type="predicted"/>
<dbReference type="InterPro" id="IPR004014">
    <property type="entry name" value="ATPase_P-typ_cation-transptr_N"/>
</dbReference>
<dbReference type="Pfam" id="PF00690">
    <property type="entry name" value="Cation_ATPase_N"/>
    <property type="match status" value="1"/>
</dbReference>
<dbReference type="Gene3D" id="3.40.1110.10">
    <property type="entry name" value="Calcium-transporting ATPase, cytoplasmic domain N"/>
    <property type="match status" value="1"/>
</dbReference>
<feature type="transmembrane region" description="Helical" evidence="9">
    <location>
        <begin position="252"/>
        <end position="277"/>
    </location>
</feature>
<evidence type="ECO:0000256" key="9">
    <source>
        <dbReference type="SAM" id="Phobius"/>
    </source>
</evidence>
<dbReference type="InterPro" id="IPR018303">
    <property type="entry name" value="ATPase_P-typ_P_site"/>
</dbReference>
<dbReference type="SUPFAM" id="SSF56784">
    <property type="entry name" value="HAD-like"/>
    <property type="match status" value="1"/>
</dbReference>
<feature type="transmembrane region" description="Helical" evidence="9">
    <location>
        <begin position="801"/>
        <end position="821"/>
    </location>
</feature>
<accession>A0A7X5QSI3</accession>
<evidence type="ECO:0000259" key="10">
    <source>
        <dbReference type="SMART" id="SM00831"/>
    </source>
</evidence>
<dbReference type="Gene3D" id="3.40.50.1000">
    <property type="entry name" value="HAD superfamily/HAD-like"/>
    <property type="match status" value="2"/>
</dbReference>
<dbReference type="EMBL" id="JAAQTL010000001">
    <property type="protein sequence ID" value="NID14616.1"/>
    <property type="molecule type" value="Genomic_DNA"/>
</dbReference>
<dbReference type="InterPro" id="IPR023299">
    <property type="entry name" value="ATPase_P-typ_cyto_dom_N"/>
</dbReference>
<evidence type="ECO:0000256" key="2">
    <source>
        <dbReference type="ARBA" id="ARBA00022692"/>
    </source>
</evidence>
<dbReference type="InterPro" id="IPR044492">
    <property type="entry name" value="P_typ_ATPase_HD_dom"/>
</dbReference>
<feature type="transmembrane region" description="Helical" evidence="9">
    <location>
        <begin position="633"/>
        <end position="653"/>
    </location>
</feature>
<evidence type="ECO:0000256" key="5">
    <source>
        <dbReference type="ARBA" id="ARBA00022967"/>
    </source>
</evidence>
<dbReference type="Pfam" id="PF00689">
    <property type="entry name" value="Cation_ATPase_C"/>
    <property type="match status" value="1"/>
</dbReference>
<dbReference type="SMART" id="SM00831">
    <property type="entry name" value="Cation_ATPase_N"/>
    <property type="match status" value="1"/>
</dbReference>
<protein>
    <submittedName>
        <fullName evidence="11">HAD-IC family P-type ATPase</fullName>
    </submittedName>
</protein>
<dbReference type="InterPro" id="IPR006068">
    <property type="entry name" value="ATPase_P-typ_cation-transptr_C"/>
</dbReference>
<feature type="transmembrane region" description="Helical" evidence="9">
    <location>
        <begin position="224"/>
        <end position="246"/>
    </location>
</feature>
<dbReference type="InterPro" id="IPR036412">
    <property type="entry name" value="HAD-like_sf"/>
</dbReference>
<dbReference type="PANTHER" id="PTHR42861">
    <property type="entry name" value="CALCIUM-TRANSPORTING ATPASE"/>
    <property type="match status" value="1"/>
</dbReference>
<dbReference type="AlphaFoldDB" id="A0A7X5QSI3"/>
<feature type="transmembrane region" description="Helical" evidence="9">
    <location>
        <begin position="738"/>
        <end position="757"/>
    </location>
</feature>
<keyword evidence="6 9" id="KW-1133">Transmembrane helix</keyword>
<dbReference type="GO" id="GO:0016020">
    <property type="term" value="C:membrane"/>
    <property type="evidence" value="ECO:0007669"/>
    <property type="project" value="UniProtKB-SubCell"/>
</dbReference>
<feature type="domain" description="Cation-transporting P-type ATPase N-terminal" evidence="10">
    <location>
        <begin position="4"/>
        <end position="68"/>
    </location>
</feature>
<dbReference type="InterPro" id="IPR001757">
    <property type="entry name" value="P_typ_ATPase"/>
</dbReference>
<keyword evidence="7 9" id="KW-0472">Membrane</keyword>
<dbReference type="SUPFAM" id="SSF81660">
    <property type="entry name" value="Metal cation-transporting ATPase, ATP-binding domain N"/>
    <property type="match status" value="1"/>
</dbReference>
<dbReference type="InterPro" id="IPR059000">
    <property type="entry name" value="ATPase_P-type_domA"/>
</dbReference>
<dbReference type="GO" id="GO:0016887">
    <property type="term" value="F:ATP hydrolysis activity"/>
    <property type="evidence" value="ECO:0007669"/>
    <property type="project" value="InterPro"/>
</dbReference>
<dbReference type="SFLD" id="SFLDG00002">
    <property type="entry name" value="C1.7:_P-type_atpase_like"/>
    <property type="match status" value="1"/>
</dbReference>
<evidence type="ECO:0000313" key="11">
    <source>
        <dbReference type="EMBL" id="NID14616.1"/>
    </source>
</evidence>
<feature type="transmembrane region" description="Helical" evidence="9">
    <location>
        <begin position="701"/>
        <end position="732"/>
    </location>
</feature>
<feature type="region of interest" description="Disordered" evidence="8">
    <location>
        <begin position="1"/>
        <end position="28"/>
    </location>
</feature>
<evidence type="ECO:0000256" key="6">
    <source>
        <dbReference type="ARBA" id="ARBA00022989"/>
    </source>
</evidence>
<dbReference type="RefSeq" id="WP_166698320.1">
    <property type="nucleotide sequence ID" value="NZ_JAAQTL010000001.1"/>
</dbReference>
<organism evidence="11 12">
    <name type="scientific">Luteibacter yeojuensis</name>
    <dbReference type="NCBI Taxonomy" id="345309"/>
    <lineage>
        <taxon>Bacteria</taxon>
        <taxon>Pseudomonadati</taxon>
        <taxon>Pseudomonadota</taxon>
        <taxon>Gammaproteobacteria</taxon>
        <taxon>Lysobacterales</taxon>
        <taxon>Rhodanobacteraceae</taxon>
        <taxon>Luteibacter</taxon>
    </lineage>
</organism>
<feature type="transmembrane region" description="Helical" evidence="9">
    <location>
        <begin position="43"/>
        <end position="66"/>
    </location>
</feature>
<keyword evidence="12" id="KW-1185">Reference proteome</keyword>
<feature type="transmembrane region" description="Helical" evidence="9">
    <location>
        <begin position="72"/>
        <end position="91"/>
    </location>
</feature>
<dbReference type="GO" id="GO:0005524">
    <property type="term" value="F:ATP binding"/>
    <property type="evidence" value="ECO:0007669"/>
    <property type="project" value="UniProtKB-KW"/>
</dbReference>
<dbReference type="SUPFAM" id="SSF81665">
    <property type="entry name" value="Calcium ATPase, transmembrane domain M"/>
    <property type="match status" value="1"/>
</dbReference>
<dbReference type="Proteomes" id="UP000518878">
    <property type="component" value="Unassembled WGS sequence"/>
</dbReference>
<dbReference type="Gene3D" id="2.70.150.10">
    <property type="entry name" value="Calcium-transporting ATPase, cytoplasmic transduction domain A"/>
    <property type="match status" value="1"/>
</dbReference>
<dbReference type="SFLD" id="SFLDF00027">
    <property type="entry name" value="p-type_atpase"/>
    <property type="match status" value="1"/>
</dbReference>
<dbReference type="GO" id="GO:0015662">
    <property type="term" value="F:P-type ion transporter activity"/>
    <property type="evidence" value="ECO:0007669"/>
    <property type="project" value="UniProtKB-ARBA"/>
</dbReference>
<name>A0A7X5QSI3_9GAMM</name>
<feature type="transmembrane region" description="Helical" evidence="9">
    <location>
        <begin position="769"/>
        <end position="789"/>
    </location>
</feature>
<keyword evidence="2 9" id="KW-0812">Transmembrane</keyword>
<evidence type="ECO:0000313" key="12">
    <source>
        <dbReference type="Proteomes" id="UP000518878"/>
    </source>
</evidence>
<dbReference type="InterPro" id="IPR008250">
    <property type="entry name" value="ATPase_P-typ_transduc_dom_A_sf"/>
</dbReference>
<gene>
    <name evidence="11" type="ORF">HBF32_03945</name>
</gene>
<dbReference type="InterPro" id="IPR023214">
    <property type="entry name" value="HAD_sf"/>
</dbReference>
<evidence type="ECO:0000256" key="1">
    <source>
        <dbReference type="ARBA" id="ARBA00004141"/>
    </source>
</evidence>
<dbReference type="Gene3D" id="1.20.1110.10">
    <property type="entry name" value="Calcium-transporting ATPase, transmembrane domain"/>
    <property type="match status" value="2"/>
</dbReference>
<keyword evidence="3" id="KW-0547">Nucleotide-binding</keyword>
<feature type="transmembrane region" description="Helical" evidence="9">
    <location>
        <begin position="659"/>
        <end position="680"/>
    </location>
</feature>
<dbReference type="InterPro" id="IPR023298">
    <property type="entry name" value="ATPase_P-typ_TM_dom_sf"/>
</dbReference>
<dbReference type="SUPFAM" id="SSF81653">
    <property type="entry name" value="Calcium ATPase, transduction domain A"/>
    <property type="match status" value="1"/>
</dbReference>
<evidence type="ECO:0000256" key="7">
    <source>
        <dbReference type="ARBA" id="ARBA00023136"/>
    </source>
</evidence>
<comment type="subcellular location">
    <subcellularLocation>
        <location evidence="1">Membrane</location>
        <topology evidence="1">Multi-pass membrane protein</topology>
    </subcellularLocation>
</comment>
<keyword evidence="5" id="KW-1278">Translocase</keyword>
<feature type="compositionally biased region" description="Basic and acidic residues" evidence="8">
    <location>
        <begin position="1"/>
        <end position="26"/>
    </location>
</feature>
<keyword evidence="4" id="KW-0067">ATP-binding</keyword>
<evidence type="ECO:0000256" key="3">
    <source>
        <dbReference type="ARBA" id="ARBA00022741"/>
    </source>
</evidence>
<evidence type="ECO:0000256" key="4">
    <source>
        <dbReference type="ARBA" id="ARBA00022840"/>
    </source>
</evidence>
<dbReference type="PROSITE" id="PS00154">
    <property type="entry name" value="ATPASE_E1_E2"/>
    <property type="match status" value="1"/>
</dbReference>
<evidence type="ECO:0000256" key="8">
    <source>
        <dbReference type="SAM" id="MobiDB-lite"/>
    </source>
</evidence>
<dbReference type="Pfam" id="PF00122">
    <property type="entry name" value="E1-E2_ATPase"/>
    <property type="match status" value="1"/>
</dbReference>
<reference evidence="11 12" key="1">
    <citation type="journal article" date="2006" name="Int. J. Syst. Evol. Microbiol.">
        <title>Dyella yeojuensis sp. nov., isolated from greenhouse soil in Korea.</title>
        <authorList>
            <person name="Kim B.Y."/>
            <person name="Weon H.Y."/>
            <person name="Lee K.H."/>
            <person name="Seok S.J."/>
            <person name="Kwon S.W."/>
            <person name="Go S.J."/>
            <person name="Stackebrandt E."/>
        </authorList>
    </citation>
    <scope>NUCLEOTIDE SEQUENCE [LARGE SCALE GENOMIC DNA]</scope>
    <source>
        <strain evidence="11 12">DSM 17673</strain>
    </source>
</reference>
<dbReference type="PRINTS" id="PR00120">
    <property type="entry name" value="HATPASE"/>
</dbReference>